<evidence type="ECO:0000313" key="2">
    <source>
        <dbReference type="EMBL" id="PNI26555.1"/>
    </source>
</evidence>
<dbReference type="EMBL" id="NBAG03000421">
    <property type="protein sequence ID" value="PNI26555.1"/>
    <property type="molecule type" value="Genomic_DNA"/>
</dbReference>
<gene>
    <name evidence="2" type="ORF">CK820_G0044043</name>
</gene>
<reference evidence="2 3" key="1">
    <citation type="submission" date="2017-12" db="EMBL/GenBank/DDBJ databases">
        <title>High-resolution comparative analysis of great ape genomes.</title>
        <authorList>
            <person name="Pollen A."/>
            <person name="Hastie A."/>
            <person name="Hormozdiari F."/>
            <person name="Dougherty M."/>
            <person name="Liu R."/>
            <person name="Chaisson M."/>
            <person name="Hoppe E."/>
            <person name="Hill C."/>
            <person name="Pang A."/>
            <person name="Hillier L."/>
            <person name="Baker C."/>
            <person name="Armstrong J."/>
            <person name="Shendure J."/>
            <person name="Paten B."/>
            <person name="Wilson R."/>
            <person name="Chao H."/>
            <person name="Schneider V."/>
            <person name="Ventura M."/>
            <person name="Kronenberg Z."/>
            <person name="Murali S."/>
            <person name="Gordon D."/>
            <person name="Cantsilieris S."/>
            <person name="Munson K."/>
            <person name="Nelson B."/>
            <person name="Raja A."/>
            <person name="Underwood J."/>
            <person name="Diekhans M."/>
            <person name="Fiddes I."/>
            <person name="Haussler D."/>
            <person name="Eichler E."/>
        </authorList>
    </citation>
    <scope>NUCLEOTIDE SEQUENCE [LARGE SCALE GENOMIC DNA]</scope>
    <source>
        <strain evidence="2">Yerkes chimp pedigree #C0471</strain>
    </source>
</reference>
<feature type="region of interest" description="Disordered" evidence="1">
    <location>
        <begin position="1"/>
        <end position="69"/>
    </location>
</feature>
<evidence type="ECO:0000313" key="3">
    <source>
        <dbReference type="Proteomes" id="UP000236370"/>
    </source>
</evidence>
<name>A0A2J8JUV0_PANTR</name>
<feature type="non-terminal residue" evidence="2">
    <location>
        <position position="69"/>
    </location>
</feature>
<evidence type="ECO:0000256" key="1">
    <source>
        <dbReference type="SAM" id="MobiDB-lite"/>
    </source>
</evidence>
<dbReference type="AlphaFoldDB" id="A0A2J8JUV0"/>
<proteinExistence type="predicted"/>
<dbReference type="Proteomes" id="UP000236370">
    <property type="component" value="Unassembled WGS sequence"/>
</dbReference>
<accession>A0A2J8JUV0</accession>
<sequence>MKEEAFLRRRFSLCPPSSTPQKVDPRKLTRNLLLGGDNELYPLSPGKDLEPNGPSLPRDEGPPTPSSAT</sequence>
<protein>
    <submittedName>
        <fullName evidence="2">OSBPL5 isoform 11</fullName>
    </submittedName>
</protein>
<comment type="caution">
    <text evidence="2">The sequence shown here is derived from an EMBL/GenBank/DDBJ whole genome shotgun (WGS) entry which is preliminary data.</text>
</comment>
<organism evidence="2 3">
    <name type="scientific">Pan troglodytes</name>
    <name type="common">Chimpanzee</name>
    <dbReference type="NCBI Taxonomy" id="9598"/>
    <lineage>
        <taxon>Eukaryota</taxon>
        <taxon>Metazoa</taxon>
        <taxon>Chordata</taxon>
        <taxon>Craniata</taxon>
        <taxon>Vertebrata</taxon>
        <taxon>Euteleostomi</taxon>
        <taxon>Mammalia</taxon>
        <taxon>Eutheria</taxon>
        <taxon>Euarchontoglires</taxon>
        <taxon>Primates</taxon>
        <taxon>Haplorrhini</taxon>
        <taxon>Catarrhini</taxon>
        <taxon>Hominidae</taxon>
        <taxon>Pan</taxon>
    </lineage>
</organism>